<dbReference type="AlphaFoldDB" id="A0A939G2M9"/>
<proteinExistence type="predicted"/>
<dbReference type="Proteomes" id="UP000664795">
    <property type="component" value="Unassembled WGS sequence"/>
</dbReference>
<accession>A0A939G2M9</accession>
<comment type="caution">
    <text evidence="1">The sequence shown here is derived from an EMBL/GenBank/DDBJ whole genome shotgun (WGS) entry which is preliminary data.</text>
</comment>
<dbReference type="RefSeq" id="WP_207335182.1">
    <property type="nucleotide sequence ID" value="NZ_JAFMYU010000006.1"/>
</dbReference>
<evidence type="ECO:0000313" key="1">
    <source>
        <dbReference type="EMBL" id="MBO0931212.1"/>
    </source>
</evidence>
<dbReference type="EMBL" id="JAFMYU010000006">
    <property type="protein sequence ID" value="MBO0931212.1"/>
    <property type="molecule type" value="Genomic_DNA"/>
</dbReference>
<sequence length="57" mass="6826">MNARHQRVQKEVVRLLEPGHRLGWSPVYPTWFIRGMRVQQLNERSHLVTPVYLTQIC</sequence>
<name>A0A939G2M9_9BACT</name>
<reference evidence="1 2" key="1">
    <citation type="submission" date="2021-03" db="EMBL/GenBank/DDBJ databases">
        <title>Fibrella sp. HMF5036 genome sequencing and assembly.</title>
        <authorList>
            <person name="Kang H."/>
            <person name="Kim H."/>
            <person name="Bae S."/>
            <person name="Joh K."/>
        </authorList>
    </citation>
    <scope>NUCLEOTIDE SEQUENCE [LARGE SCALE GENOMIC DNA]</scope>
    <source>
        <strain evidence="1 2">HMF5036</strain>
    </source>
</reference>
<protein>
    <submittedName>
        <fullName evidence="1">Uncharacterized protein</fullName>
    </submittedName>
</protein>
<gene>
    <name evidence="1" type="ORF">J2I48_09420</name>
</gene>
<evidence type="ECO:0000313" key="2">
    <source>
        <dbReference type="Proteomes" id="UP000664795"/>
    </source>
</evidence>
<keyword evidence="2" id="KW-1185">Reference proteome</keyword>
<organism evidence="1 2">
    <name type="scientific">Fibrella aquatilis</name>
    <dbReference type="NCBI Taxonomy" id="2817059"/>
    <lineage>
        <taxon>Bacteria</taxon>
        <taxon>Pseudomonadati</taxon>
        <taxon>Bacteroidota</taxon>
        <taxon>Cytophagia</taxon>
        <taxon>Cytophagales</taxon>
        <taxon>Spirosomataceae</taxon>
        <taxon>Fibrella</taxon>
    </lineage>
</organism>